<accession>A0A1V5MCP5</accession>
<feature type="domain" description="Peptidase S26" evidence="9">
    <location>
        <begin position="9"/>
        <end position="158"/>
    </location>
</feature>
<dbReference type="Gene3D" id="2.10.109.10">
    <property type="entry name" value="Umud Fragment, subunit A"/>
    <property type="match status" value="1"/>
</dbReference>
<feature type="transmembrane region" description="Helical" evidence="7">
    <location>
        <begin position="6"/>
        <end position="24"/>
    </location>
</feature>
<dbReference type="PANTHER" id="PTHR43390:SF1">
    <property type="entry name" value="CHLOROPLAST PROCESSING PEPTIDASE"/>
    <property type="match status" value="1"/>
</dbReference>
<keyword evidence="4 7" id="KW-0645">Protease</keyword>
<evidence type="ECO:0000256" key="7">
    <source>
        <dbReference type="RuleBase" id="RU003993"/>
    </source>
</evidence>
<organism evidence="10">
    <name type="scientific">candidate division TA06 bacterium ADurb.Bin417</name>
    <dbReference type="NCBI Taxonomy" id="1852828"/>
    <lineage>
        <taxon>Bacteria</taxon>
        <taxon>Bacteria division TA06</taxon>
    </lineage>
</organism>
<dbReference type="GO" id="GO:0009003">
    <property type="term" value="F:signal peptidase activity"/>
    <property type="evidence" value="ECO:0007669"/>
    <property type="project" value="UniProtKB-EC"/>
</dbReference>
<dbReference type="GO" id="GO:0004252">
    <property type="term" value="F:serine-type endopeptidase activity"/>
    <property type="evidence" value="ECO:0007669"/>
    <property type="project" value="InterPro"/>
</dbReference>
<sequence length="179" mass="20106">MSRRFVIIDAVVSVLIIFAAYFFFSVKQGGFFYIDSESMEPTLQPGDRLVLVKAGSLERGQIVVFRHESRKVEFYVKRLVGLPGDQVAVRGGRLYLNGQAQEEPYLKERRIVYNYGPIQVPEAEYFVLGDNRNNSEDSSVFGCVPAGDIRGRVLGIYWPWHRRLRLALSGSAAVIAASA</sequence>
<evidence type="ECO:0000256" key="2">
    <source>
        <dbReference type="ARBA" id="ARBA00009370"/>
    </source>
</evidence>
<feature type="active site" evidence="6">
    <location>
        <position position="77"/>
    </location>
</feature>
<dbReference type="InterPro" id="IPR019758">
    <property type="entry name" value="Pept_S26A_signal_pept_1_CS"/>
</dbReference>
<keyword evidence="5 7" id="KW-0378">Hydrolase</keyword>
<dbReference type="EMBL" id="MWAK01000211">
    <property type="protein sequence ID" value="OPZ91007.1"/>
    <property type="molecule type" value="Genomic_DNA"/>
</dbReference>
<comment type="catalytic activity">
    <reaction evidence="1 7">
        <text>Cleavage of hydrophobic, N-terminal signal or leader sequences from secreted and periplasmic proteins.</text>
        <dbReference type="EC" id="3.4.21.89"/>
    </reaction>
</comment>
<evidence type="ECO:0000256" key="4">
    <source>
        <dbReference type="ARBA" id="ARBA00022670"/>
    </source>
</evidence>
<name>A0A1V5MCP5_UNCT6</name>
<dbReference type="PROSITE" id="PS00760">
    <property type="entry name" value="SPASE_I_2"/>
    <property type="match status" value="1"/>
</dbReference>
<feature type="active site" evidence="6">
    <location>
        <position position="38"/>
    </location>
</feature>
<dbReference type="PANTHER" id="PTHR43390">
    <property type="entry name" value="SIGNAL PEPTIDASE I"/>
    <property type="match status" value="1"/>
</dbReference>
<comment type="similarity">
    <text evidence="2 8">Belongs to the peptidase S26 family.</text>
</comment>
<evidence type="ECO:0000256" key="6">
    <source>
        <dbReference type="PIRSR" id="PIRSR600223-1"/>
    </source>
</evidence>
<evidence type="ECO:0000259" key="9">
    <source>
        <dbReference type="Pfam" id="PF10502"/>
    </source>
</evidence>
<evidence type="ECO:0000256" key="5">
    <source>
        <dbReference type="ARBA" id="ARBA00022801"/>
    </source>
</evidence>
<gene>
    <name evidence="10" type="primary">spsB</name>
    <name evidence="10" type="ORF">BWY73_01198</name>
</gene>
<protein>
    <recommendedName>
        <fullName evidence="3 7">Signal peptidase I</fullName>
        <ecNumber evidence="3 7">3.4.21.89</ecNumber>
    </recommendedName>
</protein>
<evidence type="ECO:0000256" key="8">
    <source>
        <dbReference type="RuleBase" id="RU362042"/>
    </source>
</evidence>
<comment type="subcellular location">
    <subcellularLocation>
        <location evidence="8">Membrane</location>
        <topology evidence="8">Single-pass type II membrane protein</topology>
    </subcellularLocation>
</comment>
<dbReference type="CDD" id="cd06530">
    <property type="entry name" value="S26_SPase_I"/>
    <property type="match status" value="1"/>
</dbReference>
<dbReference type="EC" id="3.4.21.89" evidence="3 7"/>
<dbReference type="SUPFAM" id="SSF51306">
    <property type="entry name" value="LexA/Signal peptidase"/>
    <property type="match status" value="1"/>
</dbReference>
<dbReference type="GO" id="GO:0006465">
    <property type="term" value="P:signal peptide processing"/>
    <property type="evidence" value="ECO:0007669"/>
    <property type="project" value="InterPro"/>
</dbReference>
<dbReference type="Proteomes" id="UP000485484">
    <property type="component" value="Unassembled WGS sequence"/>
</dbReference>
<dbReference type="InterPro" id="IPR036286">
    <property type="entry name" value="LexA/Signal_pep-like_sf"/>
</dbReference>
<dbReference type="InterPro" id="IPR000223">
    <property type="entry name" value="Pept_S26A_signal_pept_1"/>
</dbReference>
<comment type="caution">
    <text evidence="10">The sequence shown here is derived from an EMBL/GenBank/DDBJ whole genome shotgun (WGS) entry which is preliminary data.</text>
</comment>
<evidence type="ECO:0000256" key="3">
    <source>
        <dbReference type="ARBA" id="ARBA00013208"/>
    </source>
</evidence>
<dbReference type="InterPro" id="IPR019533">
    <property type="entry name" value="Peptidase_S26"/>
</dbReference>
<dbReference type="PROSITE" id="PS00501">
    <property type="entry name" value="SPASE_I_1"/>
    <property type="match status" value="1"/>
</dbReference>
<keyword evidence="7" id="KW-0812">Transmembrane</keyword>
<dbReference type="NCBIfam" id="TIGR02227">
    <property type="entry name" value="sigpep_I_bact"/>
    <property type="match status" value="1"/>
</dbReference>
<dbReference type="PRINTS" id="PR00727">
    <property type="entry name" value="LEADERPTASE"/>
</dbReference>
<reference evidence="10" key="1">
    <citation type="submission" date="2017-02" db="EMBL/GenBank/DDBJ databases">
        <title>Delving into the versatile metabolic prowess of the omnipresent phylum Bacteroidetes.</title>
        <authorList>
            <person name="Nobu M.K."/>
            <person name="Mei R."/>
            <person name="Narihiro T."/>
            <person name="Kuroda K."/>
            <person name="Liu W.-T."/>
        </authorList>
    </citation>
    <scope>NUCLEOTIDE SEQUENCE</scope>
    <source>
        <strain evidence="10">ADurb.Bin417</strain>
    </source>
</reference>
<dbReference type="InterPro" id="IPR019756">
    <property type="entry name" value="Pept_S26A_signal_pept_1_Ser-AS"/>
</dbReference>
<dbReference type="Pfam" id="PF10502">
    <property type="entry name" value="Peptidase_S26"/>
    <property type="match status" value="1"/>
</dbReference>
<dbReference type="GO" id="GO:0016020">
    <property type="term" value="C:membrane"/>
    <property type="evidence" value="ECO:0007669"/>
    <property type="project" value="UniProtKB-SubCell"/>
</dbReference>
<dbReference type="InterPro" id="IPR019757">
    <property type="entry name" value="Pept_S26A_signal_pept_1_Lys-AS"/>
</dbReference>
<keyword evidence="7" id="KW-1133">Transmembrane helix</keyword>
<evidence type="ECO:0000313" key="10">
    <source>
        <dbReference type="EMBL" id="OPZ91007.1"/>
    </source>
</evidence>
<keyword evidence="7" id="KW-0472">Membrane</keyword>
<proteinExistence type="inferred from homology"/>
<dbReference type="AlphaFoldDB" id="A0A1V5MCP5"/>
<evidence type="ECO:0000256" key="1">
    <source>
        <dbReference type="ARBA" id="ARBA00000677"/>
    </source>
</evidence>
<dbReference type="PROSITE" id="PS00761">
    <property type="entry name" value="SPASE_I_3"/>
    <property type="match status" value="1"/>
</dbReference>